<name>A0A0T5XEL1_9BACT</name>
<dbReference type="STRING" id="592015.HMPREF1705_03431"/>
<dbReference type="SUPFAM" id="SSF160527">
    <property type="entry name" value="V-type ATPase subunit E-like"/>
    <property type="match status" value="1"/>
</dbReference>
<sequence>MDLNELNKFKENLKREYDERIKDYKRRIEEELADIAASKMLELERQMGEIEKLHSKIIQERLTLFRLKAIKLGKDIINKEANALFCSIEERVKQRTEDARKEQSHYAKMLKTLIDEAVEAISDDKITVQLSREEEEIAKGLSKFYSIVFAGNSDFWGGPIVVDEKGERIVENTIKSRFGKLTPLVRQRIGEIMSPLLEEIERA</sequence>
<comment type="caution">
    <text evidence="2">The sequence shown here is derived from an EMBL/GenBank/DDBJ whole genome shotgun (WGS) entry which is preliminary data.</text>
</comment>
<accession>A0A0T5XEL1</accession>
<organism evidence="2 3">
    <name type="scientific">Acetomicrobium hydrogeniformans ATCC BAA-1850</name>
    <dbReference type="NCBI Taxonomy" id="592015"/>
    <lineage>
        <taxon>Bacteria</taxon>
        <taxon>Thermotogati</taxon>
        <taxon>Synergistota</taxon>
        <taxon>Synergistia</taxon>
        <taxon>Synergistales</taxon>
        <taxon>Acetomicrobiaceae</taxon>
        <taxon>Acetomicrobium</taxon>
    </lineage>
</organism>
<keyword evidence="1" id="KW-0175">Coiled coil</keyword>
<dbReference type="AlphaFoldDB" id="A0A0T5XEL1"/>
<dbReference type="RefSeq" id="WP_057940947.1">
    <property type="nucleotide sequence ID" value="NZ_ACJX03000001.1"/>
</dbReference>
<proteinExistence type="predicted"/>
<dbReference type="eggNOG" id="COG1390">
    <property type="taxonomic scope" value="Bacteria"/>
</dbReference>
<dbReference type="Gene3D" id="3.30.2320.30">
    <property type="entry name" value="ATP synthase, E subunit, C-terminal"/>
    <property type="match status" value="1"/>
</dbReference>
<dbReference type="InterPro" id="IPR038495">
    <property type="entry name" value="ATPase_E_C"/>
</dbReference>
<dbReference type="OrthoDB" id="9983095at2"/>
<evidence type="ECO:0000313" key="2">
    <source>
        <dbReference type="EMBL" id="KRT36165.1"/>
    </source>
</evidence>
<dbReference type="EMBL" id="ACJX03000001">
    <property type="protein sequence ID" value="KRT36165.1"/>
    <property type="molecule type" value="Genomic_DNA"/>
</dbReference>
<evidence type="ECO:0000313" key="3">
    <source>
        <dbReference type="Proteomes" id="UP000005273"/>
    </source>
</evidence>
<protein>
    <recommendedName>
        <fullName evidence="4">ATP synthase, subunit E</fullName>
    </recommendedName>
</protein>
<evidence type="ECO:0000256" key="1">
    <source>
        <dbReference type="SAM" id="Coils"/>
    </source>
</evidence>
<evidence type="ECO:0008006" key="4">
    <source>
        <dbReference type="Google" id="ProtNLM"/>
    </source>
</evidence>
<reference evidence="3" key="1">
    <citation type="submission" date="2012-09" db="EMBL/GenBank/DDBJ databases">
        <authorList>
            <person name="Weinstock G."/>
            <person name="Sodergren E."/>
            <person name="Clifton S."/>
            <person name="Fulton L."/>
            <person name="Fulton B."/>
            <person name="Courtney L."/>
            <person name="Fronick C."/>
            <person name="Harrison M."/>
            <person name="Strong C."/>
            <person name="Farmer C."/>
            <person name="Delehaunty K."/>
            <person name="Markovic C."/>
            <person name="Hall O."/>
            <person name="Minx P."/>
            <person name="Tomlinson C."/>
            <person name="Mitreva M."/>
            <person name="Nelson J."/>
            <person name="Hou S."/>
            <person name="Wollam A."/>
            <person name="Pepin K.H."/>
            <person name="Johnson M."/>
            <person name="Bhonagiri V."/>
            <person name="Nash W.E."/>
            <person name="Suruliraj S."/>
            <person name="Warren W."/>
            <person name="Chinwalla A."/>
            <person name="Mardis E.R."/>
            <person name="Wilson R.K."/>
        </authorList>
    </citation>
    <scope>NUCLEOTIDE SEQUENCE [LARGE SCALE GENOMIC DNA]</scope>
    <source>
        <strain evidence="3">OS1</strain>
    </source>
</reference>
<keyword evidence="3" id="KW-1185">Reference proteome</keyword>
<gene>
    <name evidence="2" type="ORF">HMPREF1705_03431</name>
</gene>
<dbReference type="Proteomes" id="UP000005273">
    <property type="component" value="Unassembled WGS sequence"/>
</dbReference>
<feature type="coiled-coil region" evidence="1">
    <location>
        <begin position="3"/>
        <end position="34"/>
    </location>
</feature>